<keyword evidence="12" id="KW-1133">Transmembrane helix</keyword>
<protein>
    <submittedName>
        <fullName evidence="14">Cytochrome-c3 hydrogenase, gamma subunit</fullName>
    </submittedName>
</protein>
<evidence type="ECO:0000256" key="9">
    <source>
        <dbReference type="ARBA" id="ARBA00023014"/>
    </source>
</evidence>
<evidence type="ECO:0000256" key="7">
    <source>
        <dbReference type="ARBA" id="ARBA00022982"/>
    </source>
</evidence>
<feature type="transmembrane region" description="Helical" evidence="12">
    <location>
        <begin position="97"/>
        <end position="114"/>
    </location>
</feature>
<dbReference type="Gene3D" id="3.40.50.80">
    <property type="entry name" value="Nucleotide-binding domain of ferredoxin-NADP reductase (FNR) module"/>
    <property type="match status" value="1"/>
</dbReference>
<proteinExistence type="inferred from homology"/>
<comment type="similarity">
    <text evidence="1">Belongs to the PyrK family.</text>
</comment>
<feature type="domain" description="FAD-binding FR-type" evidence="13">
    <location>
        <begin position="1"/>
        <end position="92"/>
    </location>
</feature>
<dbReference type="Proteomes" id="UP000186940">
    <property type="component" value="Unassembled WGS sequence"/>
</dbReference>
<dbReference type="InterPro" id="IPR039261">
    <property type="entry name" value="FNR_nucleotide-bd"/>
</dbReference>
<organism evidence="14 15">
    <name type="scientific">Candidatus Syntropharchaeum caldarium</name>
    <dbReference type="NCBI Taxonomy" id="1838285"/>
    <lineage>
        <taxon>Archaea</taxon>
        <taxon>Methanobacteriati</taxon>
        <taxon>Methanobacteriota</taxon>
        <taxon>Stenosarchaea group</taxon>
        <taxon>Methanomicrobia</taxon>
        <taxon>Methanosarcinales</taxon>
        <taxon>ANME-2 cluster</taxon>
        <taxon>Candidatus Syntropharchaeum</taxon>
    </lineage>
</organism>
<evidence type="ECO:0000256" key="8">
    <source>
        <dbReference type="ARBA" id="ARBA00023004"/>
    </source>
</evidence>
<dbReference type="PANTHER" id="PTHR43513">
    <property type="entry name" value="DIHYDROOROTATE DEHYDROGENASE B (NAD(+)), ELECTRON TRANSFER SUBUNIT"/>
    <property type="match status" value="1"/>
</dbReference>
<dbReference type="PRINTS" id="PR00409">
    <property type="entry name" value="PHDIOXRDTASE"/>
</dbReference>
<evidence type="ECO:0000256" key="2">
    <source>
        <dbReference type="ARBA" id="ARBA00022448"/>
    </source>
</evidence>
<dbReference type="EMBL" id="LYOS01000001">
    <property type="protein sequence ID" value="OFV68808.1"/>
    <property type="molecule type" value="Genomic_DNA"/>
</dbReference>
<evidence type="ECO:0000259" key="13">
    <source>
        <dbReference type="PROSITE" id="PS51384"/>
    </source>
</evidence>
<evidence type="ECO:0000256" key="1">
    <source>
        <dbReference type="ARBA" id="ARBA00006422"/>
    </source>
</evidence>
<dbReference type="PANTHER" id="PTHR43513:SF3">
    <property type="entry name" value="DIHYDROOROTATE DEHYDROGENASE B (NAD(+)), ELECTRON TRANSFER SUBUNIT-RELATED"/>
    <property type="match status" value="1"/>
</dbReference>
<evidence type="ECO:0000256" key="12">
    <source>
        <dbReference type="SAM" id="Phobius"/>
    </source>
</evidence>
<keyword evidence="12" id="KW-0472">Membrane</keyword>
<dbReference type="InterPro" id="IPR017938">
    <property type="entry name" value="Riboflavin_synthase-like_b-brl"/>
</dbReference>
<dbReference type="SUPFAM" id="SSF63380">
    <property type="entry name" value="Riboflavin synthase domain-like"/>
    <property type="match status" value="1"/>
</dbReference>
<keyword evidence="9 11" id="KW-0411">Iron-sulfur</keyword>
<dbReference type="GO" id="GO:0051537">
    <property type="term" value="F:2 iron, 2 sulfur cluster binding"/>
    <property type="evidence" value="ECO:0007669"/>
    <property type="project" value="UniProtKB-KW"/>
</dbReference>
<name>A0A1F2PC38_9EURY</name>
<dbReference type="GO" id="GO:0016491">
    <property type="term" value="F:oxidoreductase activity"/>
    <property type="evidence" value="ECO:0007669"/>
    <property type="project" value="InterPro"/>
</dbReference>
<dbReference type="InterPro" id="IPR019480">
    <property type="entry name" value="Dihydroorotate_DH_Fe-S-bd"/>
</dbReference>
<keyword evidence="2" id="KW-0813">Transport</keyword>
<feature type="binding site" evidence="11">
    <location>
        <position position="223"/>
    </location>
    <ligand>
        <name>[2Fe-2S] cluster</name>
        <dbReference type="ChEBI" id="CHEBI:190135"/>
    </ligand>
</feature>
<keyword evidence="4 11" id="KW-0001">2Fe-2S</keyword>
<keyword evidence="12" id="KW-0812">Transmembrane</keyword>
<accession>A0A1F2PC38</accession>
<evidence type="ECO:0000256" key="11">
    <source>
        <dbReference type="PIRSR" id="PIRSR006816-2"/>
    </source>
</evidence>
<dbReference type="Gene3D" id="2.10.240.10">
    <property type="entry name" value="Dihydroorotate dehydrogenase, electron transfer subunit"/>
    <property type="match status" value="1"/>
</dbReference>
<comment type="cofactor">
    <cofactor evidence="11">
        <name>[2Fe-2S] cluster</name>
        <dbReference type="ChEBI" id="CHEBI:190135"/>
    </cofactor>
    <text evidence="11">Binds 1 [2Fe-2S] cluster per subunit.</text>
</comment>
<feature type="binding site" evidence="11">
    <location>
        <position position="206"/>
    </location>
    <ligand>
        <name>[2Fe-2S] cluster</name>
        <dbReference type="ChEBI" id="CHEBI:190135"/>
    </ligand>
</feature>
<dbReference type="PIRSF" id="PIRSF006816">
    <property type="entry name" value="Cyc3_hyd_g"/>
    <property type="match status" value="1"/>
</dbReference>
<keyword evidence="3" id="KW-0285">Flavoprotein</keyword>
<dbReference type="SUPFAM" id="SSF52343">
    <property type="entry name" value="Ferredoxin reductase-like, C-terminal NADP-linked domain"/>
    <property type="match status" value="1"/>
</dbReference>
<dbReference type="GO" id="GO:0050660">
    <property type="term" value="F:flavin adenine dinucleotide binding"/>
    <property type="evidence" value="ECO:0007669"/>
    <property type="project" value="InterPro"/>
</dbReference>
<evidence type="ECO:0000256" key="3">
    <source>
        <dbReference type="ARBA" id="ARBA00022630"/>
    </source>
</evidence>
<dbReference type="InterPro" id="IPR050353">
    <property type="entry name" value="PyrK_electron_transfer"/>
</dbReference>
<keyword evidence="15" id="KW-1185">Reference proteome</keyword>
<evidence type="ECO:0000256" key="5">
    <source>
        <dbReference type="ARBA" id="ARBA00022723"/>
    </source>
</evidence>
<keyword evidence="7" id="KW-0249">Electron transport</keyword>
<dbReference type="GO" id="GO:0046872">
    <property type="term" value="F:metal ion binding"/>
    <property type="evidence" value="ECO:0007669"/>
    <property type="project" value="UniProtKB-KW"/>
</dbReference>
<comment type="caution">
    <text evidence="14">The sequence shown here is derived from an EMBL/GenBank/DDBJ whole genome shotgun (WGS) entry which is preliminary data.</text>
</comment>
<dbReference type="InterPro" id="IPR012165">
    <property type="entry name" value="Cyt_c3_hydrogenase_gsu"/>
</dbReference>
<evidence type="ECO:0000313" key="15">
    <source>
        <dbReference type="Proteomes" id="UP000186940"/>
    </source>
</evidence>
<gene>
    <name evidence="14" type="ORF">SCAL_000484</name>
</gene>
<evidence type="ECO:0000256" key="4">
    <source>
        <dbReference type="ARBA" id="ARBA00022714"/>
    </source>
</evidence>
<evidence type="ECO:0000256" key="10">
    <source>
        <dbReference type="ARBA" id="ARBA00034078"/>
    </source>
</evidence>
<keyword evidence="5 11" id="KW-0479">Metal-binding</keyword>
<keyword evidence="8 11" id="KW-0408">Iron</keyword>
<dbReference type="GO" id="GO:0006221">
    <property type="term" value="P:pyrimidine nucleotide biosynthetic process"/>
    <property type="evidence" value="ECO:0007669"/>
    <property type="project" value="InterPro"/>
</dbReference>
<dbReference type="InterPro" id="IPR037117">
    <property type="entry name" value="Dihydroorotate_DH_ele_sf"/>
</dbReference>
<dbReference type="InterPro" id="IPR017927">
    <property type="entry name" value="FAD-bd_FR_type"/>
</dbReference>
<keyword evidence="6" id="KW-0274">FAD</keyword>
<dbReference type="PROSITE" id="PS51384">
    <property type="entry name" value="FAD_FR"/>
    <property type="match status" value="1"/>
</dbReference>
<dbReference type="Pfam" id="PF10418">
    <property type="entry name" value="DHODB_Fe-S_bind"/>
    <property type="match status" value="1"/>
</dbReference>
<dbReference type="Gene3D" id="2.40.30.10">
    <property type="entry name" value="Translation factors"/>
    <property type="match status" value="1"/>
</dbReference>
<dbReference type="AlphaFoldDB" id="A0A1F2PC38"/>
<sequence length="239" mass="26264">MQIQIVRIERVVTENKSVRTFFFEGLHDPEPGNYIMVWIPGSGQIPIGISSFRNGLCGVTVRKVGETTAAMHNLSAGDSIGVTGPLGSSFSMKGNRILLVSGGIGIAPLLYLAIEAKATGKKVYATCGFENEDEIIFEDILNGLIDDLVITLGERTPIDLLPDLYEKQRFDYIYSCGPEPMMKRVFDFARLYHLGAEFSVERIIKCGMGICGACALPNGMRVCKDGPVFDLEDMEGVWR</sequence>
<feature type="binding site" evidence="11">
    <location>
        <position position="211"/>
    </location>
    <ligand>
        <name>[2Fe-2S] cluster</name>
        <dbReference type="ChEBI" id="CHEBI:190135"/>
    </ligand>
</feature>
<evidence type="ECO:0000256" key="6">
    <source>
        <dbReference type="ARBA" id="ARBA00022827"/>
    </source>
</evidence>
<reference evidence="14" key="1">
    <citation type="submission" date="2016-05" db="EMBL/GenBank/DDBJ databases">
        <title>Microbial consortia oxidize butane by reversing methanogenesis.</title>
        <authorList>
            <person name="Laso-Perez R."/>
            <person name="Richter M."/>
            <person name="Wegener G."/>
            <person name="Musat F."/>
        </authorList>
    </citation>
    <scope>NUCLEOTIDE SEQUENCE [LARGE SCALE GENOMIC DNA]</scope>
    <source>
        <strain evidence="14">BOX2</strain>
    </source>
</reference>
<dbReference type="STRING" id="1838285.SCAL_000484"/>
<comment type="cofactor">
    <cofactor evidence="10">
        <name>[2Fe-2S] cluster</name>
        <dbReference type="ChEBI" id="CHEBI:190135"/>
    </cofactor>
</comment>
<feature type="binding site" evidence="11">
    <location>
        <position position="214"/>
    </location>
    <ligand>
        <name>[2Fe-2S] cluster</name>
        <dbReference type="ChEBI" id="CHEBI:190135"/>
    </ligand>
</feature>
<dbReference type="PATRIC" id="fig|1838285.3.peg.491"/>
<evidence type="ECO:0000313" key="14">
    <source>
        <dbReference type="EMBL" id="OFV68808.1"/>
    </source>
</evidence>